<dbReference type="InterPro" id="IPR019554">
    <property type="entry name" value="Soluble_ligand-bd"/>
</dbReference>
<dbReference type="RefSeq" id="WP_245267659.1">
    <property type="nucleotide sequence ID" value="NZ_CP088148.1"/>
</dbReference>
<feature type="domain" description="Polysaccharide export protein N-terminal" evidence="3">
    <location>
        <begin position="11"/>
        <end position="97"/>
    </location>
</feature>
<keyword evidence="7" id="KW-1185">Reference proteome</keyword>
<dbReference type="Pfam" id="PF02563">
    <property type="entry name" value="Poly_export"/>
    <property type="match status" value="1"/>
</dbReference>
<keyword evidence="1" id="KW-0732">Signal</keyword>
<dbReference type="EMBL" id="CP088148">
    <property type="protein sequence ID" value="UTU55317.1"/>
    <property type="molecule type" value="Genomic_DNA"/>
</dbReference>
<sequence length="423" mass="45910">MAAAACPLPTVAAEYLLGPQDKVRLKVYEWRASRDVIFEWTALNDSFVVGADGTLFLPFVGQIRAQGTAPGDLARAIGDRLMQHMGLGRQPDVAVEIVQYRPFYIVGYVTQPGEFPYRPGLTVLQALGIAGGLRTREEDMSRLEREVIVGQGDVGLLALSNVSLLARKARLESELAGSDDIAFPAQLKDRASNETVAVAMEQERKIFAVRKDAMATQLRALRELKDFLEKELTSLGQQMAFHDQQIELIQKELAGVSALVQKGLAVAPRELSLQGTVAQMQSDRLVAETSLLRVRQEISKTDIEILNLGNSQASEVAAALRETQLQLNEVTSKANTAVQLLHDTEVTAPALLALRERAERAKPIFKIVRTTDSGSQELTAEETTPIEPGDTVKIDIPAPPSGLAALPVEDDVQAGTVSVQGTN</sequence>
<evidence type="ECO:0000259" key="5">
    <source>
        <dbReference type="Pfam" id="PF25994"/>
    </source>
</evidence>
<dbReference type="Pfam" id="PF10531">
    <property type="entry name" value="SLBB"/>
    <property type="match status" value="1"/>
</dbReference>
<gene>
    <name evidence="6" type="ORF">LRP29_31905</name>
</gene>
<dbReference type="Gene3D" id="3.10.560.10">
    <property type="entry name" value="Outer membrane lipoprotein wza domain like"/>
    <property type="match status" value="1"/>
</dbReference>
<keyword evidence="6" id="KW-0614">Plasmid</keyword>
<evidence type="ECO:0000256" key="2">
    <source>
        <dbReference type="SAM" id="Coils"/>
    </source>
</evidence>
<organism evidence="6 7">
    <name type="scientific">Mesorhizobium ciceri</name>
    <dbReference type="NCBI Taxonomy" id="39645"/>
    <lineage>
        <taxon>Bacteria</taxon>
        <taxon>Pseudomonadati</taxon>
        <taxon>Pseudomonadota</taxon>
        <taxon>Alphaproteobacteria</taxon>
        <taxon>Hyphomicrobiales</taxon>
        <taxon>Phyllobacteriaceae</taxon>
        <taxon>Mesorhizobium</taxon>
    </lineage>
</organism>
<feature type="domain" description="AprE-like long alpha-helical hairpin" evidence="5">
    <location>
        <begin position="157"/>
        <end position="337"/>
    </location>
</feature>
<evidence type="ECO:0000259" key="3">
    <source>
        <dbReference type="Pfam" id="PF02563"/>
    </source>
</evidence>
<keyword evidence="2" id="KW-0175">Coiled coil</keyword>
<evidence type="ECO:0000313" key="6">
    <source>
        <dbReference type="EMBL" id="UTU55317.1"/>
    </source>
</evidence>
<reference evidence="6 7" key="1">
    <citation type="journal article" date="2022" name="Microbiol. Resour. Announc.">
        <title>Complete Genome Sequence of Mesorhizobium ciceri Strain R30, a Rhizobium Used as a Commercial Inoculant for Chickpea in Argentina.</title>
        <authorList>
            <person name="Foresto E."/>
            <person name="Revale S."/>
            <person name="Primo E."/>
            <person name="Nievas F."/>
            <person name="Carezzano E."/>
            <person name="Puente M."/>
            <person name="Alzari P."/>
            <person name="Mart M."/>
            <person name="Ben-Assaya M."/>
            <person name="Mornico D."/>
            <person name="Santoro M."/>
            <person name="Mart F."/>
            <person name="Giordano W."/>
            <person name="Bogino P."/>
        </authorList>
    </citation>
    <scope>NUCLEOTIDE SEQUENCE [LARGE SCALE GENOMIC DNA]</scope>
    <source>
        <strain evidence="6 7">R30</strain>
    </source>
</reference>
<feature type="coiled-coil region" evidence="2">
    <location>
        <begin position="211"/>
        <end position="238"/>
    </location>
</feature>
<evidence type="ECO:0000256" key="1">
    <source>
        <dbReference type="ARBA" id="ARBA00022729"/>
    </source>
</evidence>
<dbReference type="InterPro" id="IPR003715">
    <property type="entry name" value="Poly_export_N"/>
</dbReference>
<dbReference type="Pfam" id="PF25994">
    <property type="entry name" value="HH_AprE"/>
    <property type="match status" value="1"/>
</dbReference>
<accession>A0AB38TLR2</accession>
<protein>
    <submittedName>
        <fullName evidence="6">Polysaccharide biosynthesis/export family protein</fullName>
    </submittedName>
</protein>
<feature type="domain" description="Soluble ligand binding" evidence="4">
    <location>
        <begin position="103"/>
        <end position="138"/>
    </location>
</feature>
<dbReference type="PANTHER" id="PTHR33619:SF3">
    <property type="entry name" value="POLYSACCHARIDE EXPORT PROTEIN GFCE-RELATED"/>
    <property type="match status" value="1"/>
</dbReference>
<dbReference type="GO" id="GO:0015159">
    <property type="term" value="F:polysaccharide transmembrane transporter activity"/>
    <property type="evidence" value="ECO:0007669"/>
    <property type="project" value="InterPro"/>
</dbReference>
<proteinExistence type="predicted"/>
<geneLocation type="plasmid" evidence="6 7">
    <name>unnamed</name>
</geneLocation>
<evidence type="ECO:0000313" key="7">
    <source>
        <dbReference type="Proteomes" id="UP001060070"/>
    </source>
</evidence>
<evidence type="ECO:0000259" key="4">
    <source>
        <dbReference type="Pfam" id="PF10531"/>
    </source>
</evidence>
<dbReference type="Proteomes" id="UP001060070">
    <property type="component" value="Plasmid unnamed"/>
</dbReference>
<dbReference type="InterPro" id="IPR049712">
    <property type="entry name" value="Poly_export"/>
</dbReference>
<name>A0AB38TLR2_9HYPH</name>
<dbReference type="PANTHER" id="PTHR33619">
    <property type="entry name" value="POLYSACCHARIDE EXPORT PROTEIN GFCE-RELATED"/>
    <property type="match status" value="1"/>
</dbReference>
<dbReference type="InterPro" id="IPR058781">
    <property type="entry name" value="HH_AprE-like"/>
</dbReference>
<dbReference type="Gene3D" id="3.30.1950.10">
    <property type="entry name" value="wza like domain"/>
    <property type="match status" value="1"/>
</dbReference>
<dbReference type="AlphaFoldDB" id="A0AB38TLR2"/>